<feature type="domain" description="ABC3 transporter permease C-terminal" evidence="7">
    <location>
        <begin position="64"/>
        <end position="182"/>
    </location>
</feature>
<dbReference type="Proteomes" id="UP000712157">
    <property type="component" value="Unassembled WGS sequence"/>
</dbReference>
<evidence type="ECO:0000256" key="6">
    <source>
        <dbReference type="PIRNR" id="PIRNR018968"/>
    </source>
</evidence>
<evidence type="ECO:0000259" key="7">
    <source>
        <dbReference type="Pfam" id="PF02687"/>
    </source>
</evidence>
<dbReference type="InterPro" id="IPR052536">
    <property type="entry name" value="ABC-4_Integral_Memb_Prot"/>
</dbReference>
<name>A0A949K7B3_9FIRM</name>
<feature type="transmembrane region" description="Helical" evidence="6">
    <location>
        <begin position="628"/>
        <end position="649"/>
    </location>
</feature>
<comment type="similarity">
    <text evidence="6">Belongs to the ABC-4 integral membrane protein family.</text>
</comment>
<dbReference type="Pfam" id="PF02687">
    <property type="entry name" value="FtsX"/>
    <property type="match status" value="1"/>
</dbReference>
<feature type="transmembrane region" description="Helical" evidence="6">
    <location>
        <begin position="21"/>
        <end position="44"/>
    </location>
</feature>
<feature type="transmembrane region" description="Helical" evidence="6">
    <location>
        <begin position="56"/>
        <end position="78"/>
    </location>
</feature>
<gene>
    <name evidence="8" type="ORF">KTH89_22295</name>
</gene>
<feature type="transmembrane region" description="Helical" evidence="6">
    <location>
        <begin position="157"/>
        <end position="178"/>
    </location>
</feature>
<feature type="transmembrane region" description="Helical" evidence="6">
    <location>
        <begin position="532"/>
        <end position="560"/>
    </location>
</feature>
<organism evidence="8 9">
    <name type="scientific">Diplocloster agilis</name>
    <dbReference type="NCBI Taxonomy" id="2850323"/>
    <lineage>
        <taxon>Bacteria</taxon>
        <taxon>Bacillati</taxon>
        <taxon>Bacillota</taxon>
        <taxon>Clostridia</taxon>
        <taxon>Lachnospirales</taxon>
        <taxon>Lachnospiraceae</taxon>
        <taxon>Diplocloster</taxon>
    </lineage>
</organism>
<evidence type="ECO:0000256" key="2">
    <source>
        <dbReference type="ARBA" id="ARBA00022475"/>
    </source>
</evidence>
<dbReference type="PANTHER" id="PTHR46795:SF3">
    <property type="entry name" value="ABC TRANSPORTER PERMEASE"/>
    <property type="match status" value="1"/>
</dbReference>
<dbReference type="AlphaFoldDB" id="A0A949K7B3"/>
<dbReference type="InterPro" id="IPR003838">
    <property type="entry name" value="ABC3_permease_C"/>
</dbReference>
<keyword evidence="9" id="KW-1185">Reference proteome</keyword>
<keyword evidence="4 6" id="KW-1133">Transmembrane helix</keyword>
<evidence type="ECO:0000256" key="1">
    <source>
        <dbReference type="ARBA" id="ARBA00004651"/>
    </source>
</evidence>
<evidence type="ECO:0000256" key="5">
    <source>
        <dbReference type="ARBA" id="ARBA00023136"/>
    </source>
</evidence>
<evidence type="ECO:0000256" key="4">
    <source>
        <dbReference type="ARBA" id="ARBA00022989"/>
    </source>
</evidence>
<feature type="transmembrane region" description="Helical" evidence="6">
    <location>
        <begin position="597"/>
        <end position="616"/>
    </location>
</feature>
<protein>
    <submittedName>
        <fullName evidence="8">ABC transporter permease</fullName>
    </submittedName>
</protein>
<dbReference type="GO" id="GO:0005886">
    <property type="term" value="C:plasma membrane"/>
    <property type="evidence" value="ECO:0007669"/>
    <property type="project" value="UniProtKB-SubCell"/>
</dbReference>
<keyword evidence="2 6" id="KW-1003">Cell membrane</keyword>
<dbReference type="InterPro" id="IPR027022">
    <property type="entry name" value="ABC_permease_BceB-typ"/>
</dbReference>
<evidence type="ECO:0000256" key="3">
    <source>
        <dbReference type="ARBA" id="ARBA00022692"/>
    </source>
</evidence>
<accession>A0A949K7B3</accession>
<dbReference type="PIRSF" id="PIRSF018968">
    <property type="entry name" value="ABC_permease_BceB"/>
    <property type="match status" value="1"/>
</dbReference>
<feature type="transmembrane region" description="Helical" evidence="6">
    <location>
        <begin position="231"/>
        <end position="257"/>
    </location>
</feature>
<comment type="subcellular location">
    <subcellularLocation>
        <location evidence="1 6">Cell membrane</location>
        <topology evidence="1 6">Multi-pass membrane protein</topology>
    </subcellularLocation>
</comment>
<dbReference type="PANTHER" id="PTHR46795">
    <property type="entry name" value="ABC TRANSPORTER PERMEASE-RELATED-RELATED"/>
    <property type="match status" value="1"/>
</dbReference>
<dbReference type="EMBL" id="JAHQCW010000054">
    <property type="protein sequence ID" value="MBU9739266.1"/>
    <property type="molecule type" value="Genomic_DNA"/>
</dbReference>
<sequence>MSRFFYIRMALTNLKKNRQTYFPYLLTCILTICMFFIFQVLAYNDGLNHMGGGKDMAVILGTGSYIIGIFAVIFLYYTNSFLIKQRKKELGLYCILGLEKKHVARILAWETIMTYLFCMILGIISGFVLGKLVFLVLLKLVNLKVSLSFGLAPKALLSSMTLFLCIFGLNLVTNIFHVRMVNPIELLRGGNKGEKIPKVSWWLALVSVICLGSGYYIAIVTQNPMEAFAKFFLAVILVIVGTYALFTAGSIALLRVLKNNKKFFYKPKNFIAVSGMVYRMKQNAVGLANICILSTMVLVMIAGSVSLYVSQEKTIRYRFPHDLQVNKLESVEQIAGIDRILEEMTADSKVSVADEFYFSYQDIYTYKEDGKYVNANEGMYGNYVTMDSVQQSSFTIIPLEDYNRIEQKQVSLMDDEVLVFSIKDSVKGNVLQIGEEEFRIQEKLETSILGKKDPYAIFDENILIVKDKEAGERICRAAGLQPEVNGWTLEWNCDIDGKKDDCVDFSYAFVDRVHNEISSGYVDSMYTSLSGWYISFGGILFIGIFLGILFVMAAVLIIYYKQVSEGYEDHERFLIMQKVGMSHDEVRSSIRKQVSMVFFLPLIVAVIHVMFAFPMISRLLVMFNLTDIRLEFICTCVTVVVFALVYSLVYMRTAKVYYRLVR</sequence>
<dbReference type="GO" id="GO:0055085">
    <property type="term" value="P:transmembrane transport"/>
    <property type="evidence" value="ECO:0007669"/>
    <property type="project" value="UniProtKB-UniRule"/>
</dbReference>
<feature type="transmembrane region" description="Helical" evidence="6">
    <location>
        <begin position="199"/>
        <end position="219"/>
    </location>
</feature>
<comment type="caution">
    <text evidence="8">The sequence shown here is derived from an EMBL/GenBank/DDBJ whole genome shotgun (WGS) entry which is preliminary data.</text>
</comment>
<reference evidence="8" key="1">
    <citation type="submission" date="2021-06" db="EMBL/GenBank/DDBJ databases">
        <title>Description of novel taxa of the family Lachnospiraceae.</title>
        <authorList>
            <person name="Chaplin A.V."/>
            <person name="Sokolova S.R."/>
            <person name="Pikina A.P."/>
            <person name="Korzhanova M."/>
            <person name="Belova V."/>
            <person name="Korostin D."/>
            <person name="Efimov B.A."/>
        </authorList>
    </citation>
    <scope>NUCLEOTIDE SEQUENCE</scope>
    <source>
        <strain evidence="8">ASD5720</strain>
    </source>
</reference>
<evidence type="ECO:0000313" key="8">
    <source>
        <dbReference type="EMBL" id="MBU9739266.1"/>
    </source>
</evidence>
<keyword evidence="3 6" id="KW-0812">Transmembrane</keyword>
<feature type="transmembrane region" description="Helical" evidence="6">
    <location>
        <begin position="115"/>
        <end position="137"/>
    </location>
</feature>
<keyword evidence="6" id="KW-0813">Transport</keyword>
<feature type="transmembrane region" description="Helical" evidence="6">
    <location>
        <begin position="284"/>
        <end position="309"/>
    </location>
</feature>
<dbReference type="RefSeq" id="WP_238723157.1">
    <property type="nucleotide sequence ID" value="NZ_JAHQCW010000054.1"/>
</dbReference>
<proteinExistence type="inferred from homology"/>
<keyword evidence="5 6" id="KW-0472">Membrane</keyword>
<evidence type="ECO:0000313" key="9">
    <source>
        <dbReference type="Proteomes" id="UP000712157"/>
    </source>
</evidence>